<dbReference type="EMBL" id="BMMV01000005">
    <property type="protein sequence ID" value="GGJ88981.1"/>
    <property type="molecule type" value="Genomic_DNA"/>
</dbReference>
<gene>
    <name evidence="1" type="ORF">GCM10011583_20510</name>
</gene>
<evidence type="ECO:0000313" key="2">
    <source>
        <dbReference type="Proteomes" id="UP000660265"/>
    </source>
</evidence>
<keyword evidence="2" id="KW-1185">Reference proteome</keyword>
<reference evidence="2" key="1">
    <citation type="journal article" date="2019" name="Int. J. Syst. Evol. Microbiol.">
        <title>The Global Catalogue of Microorganisms (GCM) 10K type strain sequencing project: providing services to taxonomists for standard genome sequencing and annotation.</title>
        <authorList>
            <consortium name="The Broad Institute Genomics Platform"/>
            <consortium name="The Broad Institute Genome Sequencing Center for Infectious Disease"/>
            <person name="Wu L."/>
            <person name="Ma J."/>
        </authorList>
    </citation>
    <scope>NUCLEOTIDE SEQUENCE [LARGE SCALE GENOMIC DNA]</scope>
    <source>
        <strain evidence="2">CGMCC 4.7275</strain>
    </source>
</reference>
<protein>
    <submittedName>
        <fullName evidence="1">Uncharacterized protein</fullName>
    </submittedName>
</protein>
<name>A0ABQ2E214_9ACTN</name>
<evidence type="ECO:0000313" key="1">
    <source>
        <dbReference type="EMBL" id="GGJ88981.1"/>
    </source>
</evidence>
<organism evidence="1 2">
    <name type="scientific">Streptomyces camponoticapitis</name>
    <dbReference type="NCBI Taxonomy" id="1616125"/>
    <lineage>
        <taxon>Bacteria</taxon>
        <taxon>Bacillati</taxon>
        <taxon>Actinomycetota</taxon>
        <taxon>Actinomycetes</taxon>
        <taxon>Kitasatosporales</taxon>
        <taxon>Streptomycetaceae</taxon>
        <taxon>Streptomyces</taxon>
    </lineage>
</organism>
<sequence length="107" mass="11924">MGDVSGKRWPGDVQLGSFERPPWFVRTPADRVKLASAGNRRRPARIPWGESAPGIWEAPRYTDPWGDREAGRFLLRSGVTARSVAVGRVPRIQRLSTGTKSRRTSPV</sequence>
<dbReference type="Proteomes" id="UP000660265">
    <property type="component" value="Unassembled WGS sequence"/>
</dbReference>
<proteinExistence type="predicted"/>
<accession>A0ABQ2E214</accession>
<comment type="caution">
    <text evidence="1">The sequence shown here is derived from an EMBL/GenBank/DDBJ whole genome shotgun (WGS) entry which is preliminary data.</text>
</comment>